<reference evidence="2" key="1">
    <citation type="journal article" date="2014" name="Front. Microbiol.">
        <title>High frequency of phylogenetically diverse reductive dehalogenase-homologous genes in deep subseafloor sedimentary metagenomes.</title>
        <authorList>
            <person name="Kawai M."/>
            <person name="Futagami T."/>
            <person name="Toyoda A."/>
            <person name="Takaki Y."/>
            <person name="Nishi S."/>
            <person name="Hori S."/>
            <person name="Arai W."/>
            <person name="Tsubouchi T."/>
            <person name="Morono Y."/>
            <person name="Uchiyama I."/>
            <person name="Ito T."/>
            <person name="Fujiyama A."/>
            <person name="Inagaki F."/>
            <person name="Takami H."/>
        </authorList>
    </citation>
    <scope>NUCLEOTIDE SEQUENCE</scope>
    <source>
        <strain evidence="2">Expedition CK06-06</strain>
    </source>
</reference>
<accession>X1FXF4</accession>
<protein>
    <recommendedName>
        <fullName evidence="3">DZANK-type domain-containing protein</fullName>
    </recommendedName>
</protein>
<dbReference type="EMBL" id="BARU01010784">
    <property type="protein sequence ID" value="GAH37240.1"/>
    <property type="molecule type" value="Genomic_DNA"/>
</dbReference>
<proteinExistence type="predicted"/>
<comment type="caution">
    <text evidence="2">The sequence shown here is derived from an EMBL/GenBank/DDBJ whole genome shotgun (WGS) entry which is preliminary data.</text>
</comment>
<evidence type="ECO:0000256" key="1">
    <source>
        <dbReference type="SAM" id="Phobius"/>
    </source>
</evidence>
<feature type="non-terminal residue" evidence="2">
    <location>
        <position position="289"/>
    </location>
</feature>
<keyword evidence="1" id="KW-1133">Transmembrane helix</keyword>
<keyword evidence="1" id="KW-0812">Transmembrane</keyword>
<sequence length="289" mass="32799">AQKNFKEANLNFKYRKSLINKCENCGMLITGYRKSCPTCGQAIELKEIVKKCKNCGMLITKSVKICPICRKRTTILPNINPTILIISGLIGAFVFRNKKSIDFLNFCWIILYCGIGSILVGFLYGEFFGMHDIELFGTIFLHLEPVTIPILNITLHNPLNNILVVFKFAILIGVIHINLGWFIQFLNYWKQHRKYLGFTGSLVKIWLLTGGTILIFTFGFDIYVWMAPPYPILLPLLPGILLILLKPFGKLFHVSYLKEETIGGLIGEGTMESFETLLSIMSNVASYTR</sequence>
<keyword evidence="1" id="KW-0472">Membrane</keyword>
<name>X1FXF4_9ZZZZ</name>
<feature type="transmembrane region" description="Helical" evidence="1">
    <location>
        <begin position="161"/>
        <end position="183"/>
    </location>
</feature>
<dbReference type="AlphaFoldDB" id="X1FXF4"/>
<evidence type="ECO:0000313" key="2">
    <source>
        <dbReference type="EMBL" id="GAH37240.1"/>
    </source>
</evidence>
<gene>
    <name evidence="2" type="ORF">S03H2_20457</name>
</gene>
<feature type="transmembrane region" description="Helical" evidence="1">
    <location>
        <begin position="103"/>
        <end position="123"/>
    </location>
</feature>
<feature type="transmembrane region" description="Helical" evidence="1">
    <location>
        <begin position="79"/>
        <end position="97"/>
    </location>
</feature>
<feature type="non-terminal residue" evidence="2">
    <location>
        <position position="1"/>
    </location>
</feature>
<organism evidence="2">
    <name type="scientific">marine sediment metagenome</name>
    <dbReference type="NCBI Taxonomy" id="412755"/>
    <lineage>
        <taxon>unclassified sequences</taxon>
        <taxon>metagenomes</taxon>
        <taxon>ecological metagenomes</taxon>
    </lineage>
</organism>
<evidence type="ECO:0008006" key="3">
    <source>
        <dbReference type="Google" id="ProtNLM"/>
    </source>
</evidence>
<feature type="transmembrane region" description="Helical" evidence="1">
    <location>
        <begin position="195"/>
        <end position="216"/>
    </location>
</feature>
<feature type="transmembrane region" description="Helical" evidence="1">
    <location>
        <begin position="222"/>
        <end position="245"/>
    </location>
</feature>